<dbReference type="SUPFAM" id="SSF53756">
    <property type="entry name" value="UDP-Glycosyltransferase/glycogen phosphorylase"/>
    <property type="match status" value="1"/>
</dbReference>
<dbReference type="OrthoDB" id="9811239at2"/>
<dbReference type="Pfam" id="PF13439">
    <property type="entry name" value="Glyco_transf_4"/>
    <property type="match status" value="1"/>
</dbReference>
<keyword evidence="1 4" id="KW-0808">Transferase</keyword>
<evidence type="ECO:0000313" key="5">
    <source>
        <dbReference type="Proteomes" id="UP000198510"/>
    </source>
</evidence>
<gene>
    <name evidence="4" type="ORF">SAMN05421823_105211</name>
</gene>
<dbReference type="CDD" id="cd03801">
    <property type="entry name" value="GT4_PimA-like"/>
    <property type="match status" value="1"/>
</dbReference>
<dbReference type="PANTHER" id="PTHR46401:SF2">
    <property type="entry name" value="GLYCOSYLTRANSFERASE WBBK-RELATED"/>
    <property type="match status" value="1"/>
</dbReference>
<dbReference type="AlphaFoldDB" id="A0A1G9J6E1"/>
<dbReference type="InterPro" id="IPR028098">
    <property type="entry name" value="Glyco_trans_4-like_N"/>
</dbReference>
<feature type="domain" description="Glycosyl transferase family 1" evidence="2">
    <location>
        <begin position="230"/>
        <end position="327"/>
    </location>
</feature>
<reference evidence="4 5" key="1">
    <citation type="submission" date="2016-10" db="EMBL/GenBank/DDBJ databases">
        <authorList>
            <person name="de Groot N.N."/>
        </authorList>
    </citation>
    <scope>NUCLEOTIDE SEQUENCE [LARGE SCALE GENOMIC DNA]</scope>
    <source>
        <strain evidence="4 5">DSM 25186</strain>
    </source>
</reference>
<organism evidence="4 5">
    <name type="scientific">Catalinimonas alkaloidigena</name>
    <dbReference type="NCBI Taxonomy" id="1075417"/>
    <lineage>
        <taxon>Bacteria</taxon>
        <taxon>Pseudomonadati</taxon>
        <taxon>Bacteroidota</taxon>
        <taxon>Cytophagia</taxon>
        <taxon>Cytophagales</taxon>
        <taxon>Catalimonadaceae</taxon>
        <taxon>Catalinimonas</taxon>
    </lineage>
</organism>
<dbReference type="EMBL" id="FNFO01000005">
    <property type="protein sequence ID" value="SDL32806.1"/>
    <property type="molecule type" value="Genomic_DNA"/>
</dbReference>
<dbReference type="Gene3D" id="3.40.50.2000">
    <property type="entry name" value="Glycogen Phosphorylase B"/>
    <property type="match status" value="2"/>
</dbReference>
<evidence type="ECO:0000256" key="1">
    <source>
        <dbReference type="ARBA" id="ARBA00022679"/>
    </source>
</evidence>
<proteinExistence type="predicted"/>
<evidence type="ECO:0000259" key="2">
    <source>
        <dbReference type="Pfam" id="PF00534"/>
    </source>
</evidence>
<dbReference type="Proteomes" id="UP000198510">
    <property type="component" value="Unassembled WGS sequence"/>
</dbReference>
<name>A0A1G9J6E1_9BACT</name>
<evidence type="ECO:0000313" key="4">
    <source>
        <dbReference type="EMBL" id="SDL32806.1"/>
    </source>
</evidence>
<dbReference type="GO" id="GO:0016757">
    <property type="term" value="F:glycosyltransferase activity"/>
    <property type="evidence" value="ECO:0007669"/>
    <property type="project" value="InterPro"/>
</dbReference>
<accession>A0A1G9J6E1</accession>
<protein>
    <submittedName>
        <fullName evidence="4">Glycosyltransferase involved in cell wall bisynthesis</fullName>
    </submittedName>
</protein>
<dbReference type="STRING" id="1075417.SAMN05421823_105211"/>
<dbReference type="GO" id="GO:0009103">
    <property type="term" value="P:lipopolysaccharide biosynthetic process"/>
    <property type="evidence" value="ECO:0007669"/>
    <property type="project" value="TreeGrafter"/>
</dbReference>
<keyword evidence="5" id="KW-1185">Reference proteome</keyword>
<dbReference type="PANTHER" id="PTHR46401">
    <property type="entry name" value="GLYCOSYLTRANSFERASE WBBK-RELATED"/>
    <property type="match status" value="1"/>
</dbReference>
<sequence>MYQPTLLMSVDGVGGIWTYAVELCRALQKLGFHINLAYTGPTLTPWQREQLAHLPLVQLHEKTFGPEITDHETEEAGEWLLSLAHRTASELVHLNGYTYAHLPWHVPTVVVAHSCVCSWWEAVKGEEIEGEVWKQHRRNVRKKLNAVDRIVTPTQAMLDTLRHYYGDLPKAQVIPTACLGDPFYQRPKEEFLFCAAPRSNEAKNVMALERIASRLSWPVHLASDPDADRGRRVNVVYEGEMPREELAERLSRAAIYALPAFYEPFGFTILEAALSQCALVVGDLPTLRELWGEAALYVDPYDDDAIAATLQQLIDNPKRCREMGHRAWIRALDFSPSHMATQYFHLYQSMLEEHLVEE</sequence>
<dbReference type="InterPro" id="IPR001296">
    <property type="entry name" value="Glyco_trans_1"/>
</dbReference>
<dbReference type="Pfam" id="PF00534">
    <property type="entry name" value="Glycos_transf_1"/>
    <property type="match status" value="1"/>
</dbReference>
<feature type="domain" description="Glycosyltransferase subfamily 4-like N-terminal" evidence="3">
    <location>
        <begin position="13"/>
        <end position="176"/>
    </location>
</feature>
<dbReference type="RefSeq" id="WP_089683294.1">
    <property type="nucleotide sequence ID" value="NZ_FNFO01000005.1"/>
</dbReference>
<evidence type="ECO:0000259" key="3">
    <source>
        <dbReference type="Pfam" id="PF13439"/>
    </source>
</evidence>